<protein>
    <recommendedName>
        <fullName evidence="2">Transposase IS701-like DDE domain-containing protein</fullName>
    </recommendedName>
</protein>
<dbReference type="Gene3D" id="3.90.350.10">
    <property type="entry name" value="Transposase Inhibitor Protein From Tn5, Chain A, domain 1"/>
    <property type="match status" value="1"/>
</dbReference>
<keyword evidence="1" id="KW-1133">Transmembrane helix</keyword>
<feature type="domain" description="Transposase IS701-like DDE" evidence="2">
    <location>
        <begin position="70"/>
        <end position="279"/>
    </location>
</feature>
<dbReference type="PANTHER" id="PTHR33258:SF1">
    <property type="entry name" value="TRANSPOSASE INSL FOR INSERTION SEQUENCE ELEMENT IS186A-RELATED"/>
    <property type="match status" value="1"/>
</dbReference>
<accession>A0ABR9H6R4</accession>
<name>A0ABR9H6R4_9BACT</name>
<reference evidence="3 4" key="1">
    <citation type="submission" date="2020-10" db="EMBL/GenBank/DDBJ databases">
        <title>Genomic Encyclopedia of Type Strains, Phase IV (KMG-IV): sequencing the most valuable type-strain genomes for metagenomic binning, comparative biology and taxonomic classification.</title>
        <authorList>
            <person name="Goeker M."/>
        </authorList>
    </citation>
    <scope>NUCLEOTIDE SEQUENCE [LARGE SCALE GENOMIC DNA]</scope>
    <source>
        <strain evidence="3 4">DSM 4194</strain>
    </source>
</reference>
<keyword evidence="1" id="KW-0472">Membrane</keyword>
<dbReference type="SUPFAM" id="SSF53098">
    <property type="entry name" value="Ribonuclease H-like"/>
    <property type="match status" value="1"/>
</dbReference>
<dbReference type="InterPro" id="IPR012337">
    <property type="entry name" value="RNaseH-like_sf"/>
</dbReference>
<evidence type="ECO:0000259" key="2">
    <source>
        <dbReference type="Pfam" id="PF13546"/>
    </source>
</evidence>
<evidence type="ECO:0000313" key="4">
    <source>
        <dbReference type="Proteomes" id="UP000639010"/>
    </source>
</evidence>
<organism evidence="3 4">
    <name type="scientific">Desulfomicrobium macestii</name>
    <dbReference type="NCBI Taxonomy" id="90731"/>
    <lineage>
        <taxon>Bacteria</taxon>
        <taxon>Pseudomonadati</taxon>
        <taxon>Thermodesulfobacteriota</taxon>
        <taxon>Desulfovibrionia</taxon>
        <taxon>Desulfovibrionales</taxon>
        <taxon>Desulfomicrobiaceae</taxon>
        <taxon>Desulfomicrobium</taxon>
    </lineage>
</organism>
<sequence>MQTTNNAIDLQLIKNECESRIDSFFSQFGIATIARNSSIKKARGYSALTILLNIFVLPFIGKNIYRSIVINPKSDVGKDAIYEFMRSSNFGWRRFLLKLAFGVHEFIDGLTSKDRESVLILDDSTIERPRSKKVELLAKVHDHTTGRFLKGFKLLTLAWSDGSTLLPLDFALRSSANKKQRYQEVSKDLDKRSCGARRRQEAVTKSTELVEPMIVRALKAGIKAKYLLMDSWFAMPTLISDVCKHIPVICMVKRTPKIHYIFEGQKMDVTQIYSQIRKRRGRAKILANAQVEFKDGLKAKLVFVRNKHKRDWLALLTTNVTLADEDVVRIYGKRWDIEVFFRTAKQHLELEKGCQSRDFDALIAHTTIVMTRYIFLSIEKRRTEDPRTLGLLFHRCCEEAEDCNLVKALCQILGITLENLKKLGEAQSQAERILLKAFQEGMRSLGHNFDYIFNEQRLLAANG</sequence>
<evidence type="ECO:0000256" key="1">
    <source>
        <dbReference type="SAM" id="Phobius"/>
    </source>
</evidence>
<dbReference type="PANTHER" id="PTHR33258">
    <property type="entry name" value="TRANSPOSASE INSL FOR INSERTION SEQUENCE ELEMENT IS186A-RELATED"/>
    <property type="match status" value="1"/>
</dbReference>
<keyword evidence="1" id="KW-0812">Transmembrane</keyword>
<dbReference type="InterPro" id="IPR038721">
    <property type="entry name" value="IS701-like_DDE_dom"/>
</dbReference>
<evidence type="ECO:0000313" key="3">
    <source>
        <dbReference type="EMBL" id="MBE1426380.1"/>
    </source>
</evidence>
<proteinExistence type="predicted"/>
<dbReference type="Pfam" id="PF13546">
    <property type="entry name" value="DDE_5"/>
    <property type="match status" value="1"/>
</dbReference>
<dbReference type="Pfam" id="PF04693">
    <property type="entry name" value="DDE_Tnp_2"/>
    <property type="match status" value="1"/>
</dbReference>
<comment type="caution">
    <text evidence="3">The sequence shown here is derived from an EMBL/GenBank/DDBJ whole genome shotgun (WGS) entry which is preliminary data.</text>
</comment>
<feature type="transmembrane region" description="Helical" evidence="1">
    <location>
        <begin position="45"/>
        <end position="65"/>
    </location>
</feature>
<keyword evidence="4" id="KW-1185">Reference proteome</keyword>
<dbReference type="InterPro" id="IPR006783">
    <property type="entry name" value="Transposase_ISC1217"/>
</dbReference>
<dbReference type="EMBL" id="JADBGG010000025">
    <property type="protein sequence ID" value="MBE1426380.1"/>
    <property type="molecule type" value="Genomic_DNA"/>
</dbReference>
<gene>
    <name evidence="3" type="ORF">H4684_003045</name>
</gene>
<dbReference type="RefSeq" id="WP_192624381.1">
    <property type="nucleotide sequence ID" value="NZ_JADBGG010000025.1"/>
</dbReference>
<dbReference type="Proteomes" id="UP000639010">
    <property type="component" value="Unassembled WGS sequence"/>
</dbReference>